<protein>
    <recommendedName>
        <fullName evidence="6">GAG-pre-integrase domain-containing protein</fullName>
    </recommendedName>
</protein>
<feature type="domain" description="Retrovirus-related Pol polyprotein from transposon TNT 1-94-like beta-barrel" evidence="3">
    <location>
        <begin position="815"/>
        <end position="903"/>
    </location>
</feature>
<keyword evidence="5" id="KW-1185">Reference proteome</keyword>
<accession>A0AAD5VH77</accession>
<reference evidence="4" key="1">
    <citation type="submission" date="2022-07" db="EMBL/GenBank/DDBJ databases">
        <title>Genome Sequence of Leucocoprinus birnbaumii.</title>
        <authorList>
            <person name="Buettner E."/>
        </authorList>
    </citation>
    <scope>NUCLEOTIDE SEQUENCE</scope>
    <source>
        <strain evidence="4">VT141</strain>
    </source>
</reference>
<evidence type="ECO:0000259" key="2">
    <source>
        <dbReference type="Pfam" id="PF13976"/>
    </source>
</evidence>
<dbReference type="Proteomes" id="UP001213000">
    <property type="component" value="Unassembled WGS sequence"/>
</dbReference>
<feature type="region of interest" description="Disordered" evidence="1">
    <location>
        <begin position="332"/>
        <end position="417"/>
    </location>
</feature>
<evidence type="ECO:0000313" key="4">
    <source>
        <dbReference type="EMBL" id="KAJ3560169.1"/>
    </source>
</evidence>
<comment type="caution">
    <text evidence="4">The sequence shown here is derived from an EMBL/GenBank/DDBJ whole genome shotgun (WGS) entry which is preliminary data.</text>
</comment>
<feature type="compositionally biased region" description="Basic and acidic residues" evidence="1">
    <location>
        <begin position="386"/>
        <end position="398"/>
    </location>
</feature>
<proteinExistence type="predicted"/>
<evidence type="ECO:0000259" key="3">
    <source>
        <dbReference type="Pfam" id="PF22936"/>
    </source>
</evidence>
<evidence type="ECO:0000313" key="5">
    <source>
        <dbReference type="Proteomes" id="UP001213000"/>
    </source>
</evidence>
<feature type="region of interest" description="Disordered" evidence="1">
    <location>
        <begin position="432"/>
        <end position="480"/>
    </location>
</feature>
<dbReference type="Pfam" id="PF13976">
    <property type="entry name" value="gag_pre-integrs"/>
    <property type="match status" value="1"/>
</dbReference>
<dbReference type="InterPro" id="IPR025724">
    <property type="entry name" value="GAG-pre-integrase_dom"/>
</dbReference>
<evidence type="ECO:0008006" key="6">
    <source>
        <dbReference type="Google" id="ProtNLM"/>
    </source>
</evidence>
<feature type="compositionally biased region" description="Basic residues" evidence="1">
    <location>
        <begin position="399"/>
        <end position="411"/>
    </location>
</feature>
<name>A0AAD5VH77_9AGAR</name>
<gene>
    <name evidence="4" type="ORF">NP233_g11012</name>
</gene>
<dbReference type="EMBL" id="JANIEX010001224">
    <property type="protein sequence ID" value="KAJ3560169.1"/>
    <property type="molecule type" value="Genomic_DNA"/>
</dbReference>
<dbReference type="InterPro" id="IPR054722">
    <property type="entry name" value="PolX-like_BBD"/>
</dbReference>
<dbReference type="Pfam" id="PF14223">
    <property type="entry name" value="Retrotran_gag_2"/>
    <property type="match status" value="1"/>
</dbReference>
<sequence>MGPDSVAPDMRDGSIRAYANSLVCRANAVDWELVALSTTYRCHRALYPDFCSFFSLSISANWLLLMIESDIVSLIRIMSTATSGSIKVTVPALTGTGDYQFWSLRLRGILGTTTSTGTTVTAWDLTGIPESELTPLPEVRAVRAAVQGRDAVPAVAATDSTPAQPGRPAVAAQAAVTQTMHDEDLAKRRADVAARDSLKKTAISIIIAGLGDSMLHLAKGDDPRVIWKQIKDMYGTAGPAEVYHSFMRALNWRIPADKEPSLSIAELAAVFANLESQGVDIPEVIEAMILLRSAPGNTDSLAQSLLANHQELDDLTWDRVRGAIMSLWAQRADPSANRARMSNGRWQPSAPGPSNKRFQSGPRNNNGGNKPAFGNQQRMHPQSHNDQSRRPQQEDCQKRRGTRGGRGRGKGRANVATDEYTADAAMEFASVAQRPEVSPPSLLHRITPGGELPVKPADRPSQVGPISIRKQRSAERQRTRRVAPLDPTPMKFGEPFDGIFPDRIPIRPMRLSAAKKRAIAAWDDRMGNALVNSEFAPIGCITKDESIDVEQSFVEPANVENLRKRFARWPDSELIVNRLHEIGVTEEHLPRKREDGEFNPLRFHFGSGWIGPIIELTDERRHSISAWNQRLGLSTPIPDDAPIGAITQQEAADVEMAYEHIDDYNLRELNRRFKNPVQEKLINYLLAQDGIDRSNKDLFGDTESDLDAENEDWPTSASPFKEYVANQLYDWIDTKDNSQLRARTNVGGRAGGESAKGAGLYKNSFALVYESVFVSRTSNLCERPDGAPSIQTPVRCKIIQSLNLVKDNNPEWVNWLLDSGASAHFTPFRSDFSTIDEGLRGIIQTAKRGAPLYIKGEGSIMVESEVPVGTKGTRKVQVLLSPVFYVPGMNERLLSMGKLLQTGLRAESDQNGTVFYNESGAGVLCSRPRSSLQPTLQSIRTRILHMDPEAKPALQGPDYVIWHNRFGHPSDRVLTKMVDNCIGGSRVSIPNRRNICDGCARGKMHNMPFPPNLKRATKIHEHVHSDLFELPVLSYRRYKWCFSDLKMKPPKG</sequence>
<dbReference type="AlphaFoldDB" id="A0AAD5VH77"/>
<evidence type="ECO:0000256" key="1">
    <source>
        <dbReference type="SAM" id="MobiDB-lite"/>
    </source>
</evidence>
<organism evidence="4 5">
    <name type="scientific">Leucocoprinus birnbaumii</name>
    <dbReference type="NCBI Taxonomy" id="56174"/>
    <lineage>
        <taxon>Eukaryota</taxon>
        <taxon>Fungi</taxon>
        <taxon>Dikarya</taxon>
        <taxon>Basidiomycota</taxon>
        <taxon>Agaricomycotina</taxon>
        <taxon>Agaricomycetes</taxon>
        <taxon>Agaricomycetidae</taxon>
        <taxon>Agaricales</taxon>
        <taxon>Agaricineae</taxon>
        <taxon>Agaricaceae</taxon>
        <taxon>Leucocoprinus</taxon>
    </lineage>
</organism>
<feature type="compositionally biased region" description="Polar residues" evidence="1">
    <location>
        <begin position="356"/>
        <end position="385"/>
    </location>
</feature>
<feature type="domain" description="GAG-pre-integrase" evidence="2">
    <location>
        <begin position="960"/>
        <end position="1004"/>
    </location>
</feature>
<dbReference type="Pfam" id="PF22936">
    <property type="entry name" value="Pol_BBD"/>
    <property type="match status" value="1"/>
</dbReference>